<dbReference type="AlphaFoldDB" id="A0A392M5S6"/>
<proteinExistence type="predicted"/>
<gene>
    <name evidence="1" type="ORF">A2U01_0002536</name>
</gene>
<protein>
    <submittedName>
        <fullName evidence="1">Uncharacterized protein</fullName>
    </submittedName>
</protein>
<accession>A0A392M5S6</accession>
<dbReference type="EMBL" id="LXQA010002713">
    <property type="protein sequence ID" value="MCH81744.1"/>
    <property type="molecule type" value="Genomic_DNA"/>
</dbReference>
<evidence type="ECO:0000313" key="2">
    <source>
        <dbReference type="Proteomes" id="UP000265520"/>
    </source>
</evidence>
<comment type="caution">
    <text evidence="1">The sequence shown here is derived from an EMBL/GenBank/DDBJ whole genome shotgun (WGS) entry which is preliminary data.</text>
</comment>
<evidence type="ECO:0000313" key="1">
    <source>
        <dbReference type="EMBL" id="MCH81744.1"/>
    </source>
</evidence>
<dbReference type="Proteomes" id="UP000265520">
    <property type="component" value="Unassembled WGS sequence"/>
</dbReference>
<reference evidence="1 2" key="1">
    <citation type="journal article" date="2018" name="Front. Plant Sci.">
        <title>Red Clover (Trifolium pratense) and Zigzag Clover (T. medium) - A Picture of Genomic Similarities and Differences.</title>
        <authorList>
            <person name="Dluhosova J."/>
            <person name="Istvanek J."/>
            <person name="Nedelnik J."/>
            <person name="Repkova J."/>
        </authorList>
    </citation>
    <scope>NUCLEOTIDE SEQUENCE [LARGE SCALE GENOMIC DNA]</scope>
    <source>
        <strain evidence="2">cv. 10/8</strain>
        <tissue evidence="1">Leaf</tissue>
    </source>
</reference>
<keyword evidence="2" id="KW-1185">Reference proteome</keyword>
<organism evidence="1 2">
    <name type="scientific">Trifolium medium</name>
    <dbReference type="NCBI Taxonomy" id="97028"/>
    <lineage>
        <taxon>Eukaryota</taxon>
        <taxon>Viridiplantae</taxon>
        <taxon>Streptophyta</taxon>
        <taxon>Embryophyta</taxon>
        <taxon>Tracheophyta</taxon>
        <taxon>Spermatophyta</taxon>
        <taxon>Magnoliopsida</taxon>
        <taxon>eudicotyledons</taxon>
        <taxon>Gunneridae</taxon>
        <taxon>Pentapetalae</taxon>
        <taxon>rosids</taxon>
        <taxon>fabids</taxon>
        <taxon>Fabales</taxon>
        <taxon>Fabaceae</taxon>
        <taxon>Papilionoideae</taxon>
        <taxon>50 kb inversion clade</taxon>
        <taxon>NPAAA clade</taxon>
        <taxon>Hologalegina</taxon>
        <taxon>IRL clade</taxon>
        <taxon>Trifolieae</taxon>
        <taxon>Trifolium</taxon>
    </lineage>
</organism>
<sequence>MCRRDWGVGGGGWSWRRPLFVWEEEMLEGCCGLFYNFVLQLNVIDKWLWRSLHSDVFTVKGAYQSLTRVEEWLGIQGAFHNNQVVHAHHFIGLQIQWYFKLNYMFGGGSG</sequence>
<name>A0A392M5S6_9FABA</name>